<reference evidence="1" key="1">
    <citation type="submission" date="2021-03" db="EMBL/GenBank/DDBJ databases">
        <title>Evolutionary priming and transition to the ectomycorrhizal habit in an iconic lineage of mushroom-forming fungi: is preadaptation a requirement?</title>
        <authorList>
            <consortium name="DOE Joint Genome Institute"/>
            <person name="Looney B.P."/>
            <person name="Miyauchi S."/>
            <person name="Morin E."/>
            <person name="Drula E."/>
            <person name="Courty P.E."/>
            <person name="Chicoki N."/>
            <person name="Fauchery L."/>
            <person name="Kohler A."/>
            <person name="Kuo A."/>
            <person name="LaButti K."/>
            <person name="Pangilinan J."/>
            <person name="Lipzen A."/>
            <person name="Riley R."/>
            <person name="Andreopoulos W."/>
            <person name="He G."/>
            <person name="Johnson J."/>
            <person name="Barry K.W."/>
            <person name="Grigoriev I.V."/>
            <person name="Nagy L."/>
            <person name="Hibbett D."/>
            <person name="Henrissat B."/>
            <person name="Matheny P.B."/>
            <person name="Labbe J."/>
            <person name="Martin A.F."/>
        </authorList>
    </citation>
    <scope>NUCLEOTIDE SEQUENCE</scope>
    <source>
        <strain evidence="1">BPL698</strain>
    </source>
</reference>
<dbReference type="EMBL" id="JAGFNK010000006">
    <property type="protein sequence ID" value="KAI9512772.1"/>
    <property type="molecule type" value="Genomic_DNA"/>
</dbReference>
<keyword evidence="2" id="KW-1185">Reference proteome</keyword>
<organism evidence="1 2">
    <name type="scientific">Russula earlei</name>
    <dbReference type="NCBI Taxonomy" id="71964"/>
    <lineage>
        <taxon>Eukaryota</taxon>
        <taxon>Fungi</taxon>
        <taxon>Dikarya</taxon>
        <taxon>Basidiomycota</taxon>
        <taxon>Agaricomycotina</taxon>
        <taxon>Agaricomycetes</taxon>
        <taxon>Russulales</taxon>
        <taxon>Russulaceae</taxon>
        <taxon>Russula</taxon>
    </lineage>
</organism>
<comment type="caution">
    <text evidence="1">The sequence shown here is derived from an EMBL/GenBank/DDBJ whole genome shotgun (WGS) entry which is preliminary data.</text>
</comment>
<evidence type="ECO:0000313" key="1">
    <source>
        <dbReference type="EMBL" id="KAI9512772.1"/>
    </source>
</evidence>
<gene>
    <name evidence="1" type="ORF">F5148DRAFT_1161481</name>
</gene>
<name>A0ACC0UNU8_9AGAM</name>
<proteinExistence type="predicted"/>
<protein>
    <submittedName>
        <fullName evidence="1">Uncharacterized protein</fullName>
    </submittedName>
</protein>
<dbReference type="Proteomes" id="UP001207468">
    <property type="component" value="Unassembled WGS sequence"/>
</dbReference>
<sequence>MQSAIAAHKARLEQEILDKRSKSSPRGLLPLKTPTRRSHSPPPSVNPPTKRARKISRTSHAGKCHDITTTVTSVSKSFISRGEEEAVIPPDYSDDDSITLDQEHATLIPHQRPPEPTRRGRMKAWSPSRLAGVSSDDASDASEPPLTDLSQLFPHGRPLTSEEPEILSTYRPAYEQNLYRLSSDEGSTLGLSGPAVALILPPSATVSFVGVYRLRVLRGSVSLLGITIQPSPVLHNVFAPWGSPIPVIEAHVARGESSTSFYDIPARIMRSIGEGDVVVVLQDLRTGIEGLGRVVRIFEGVFDRKNNESVHDMPLEGIHMVSQVAHGSCAFQMPLSWEAAFSALPFLSADEAASIRKPHVLLVKGQKNSGKSTFARTLANKLCLRFRRVAFLECDIGQSEFTPGGMVALTVIEQPVFGPPFTHPTLPYQAHYVGAHNPRSSPSSYLRAIQALVEVYRLEIQFATSFVDIEDDEEVDRIADHIPLVVNTMGWTKGLGADLARRIEEFVQPSDIFSFDTFPIDNEAEPGAPLVHVLEPITLLRRFTPSDHRALSLLSYLHAVFPDPIPLRQTTASRWSTDLPLCTQPPYELTSLLALDRIVLVGAGAEDVVQTELPRVLAGALVALVSGPPSPEGCNKEELYTPGSPPPDPSSSNCYGLALVRGVSHDVSKLQLLTPVPTETLANARILVMGELQLPVWGWLDFRGVEGGVTGPSMDVPFLRWGRTAGAGGERRRIRRNIMRRAQM</sequence>
<evidence type="ECO:0000313" key="2">
    <source>
        <dbReference type="Proteomes" id="UP001207468"/>
    </source>
</evidence>
<accession>A0ACC0UNU8</accession>